<protein>
    <recommendedName>
        <fullName evidence="5">Elongator complex protein 4</fullName>
    </recommendedName>
</protein>
<dbReference type="EMBL" id="KL197710">
    <property type="protein sequence ID" value="KDQ63824.1"/>
    <property type="molecule type" value="Genomic_DNA"/>
</dbReference>
<evidence type="ECO:0000256" key="6">
    <source>
        <dbReference type="ARBA" id="ARBA00022490"/>
    </source>
</evidence>
<dbReference type="UniPathway" id="UPA00988"/>
<proteinExistence type="inferred from homology"/>
<evidence type="ECO:0000256" key="2">
    <source>
        <dbReference type="ARBA" id="ARBA00004496"/>
    </source>
</evidence>
<organism evidence="10 11">
    <name type="scientific">Jaapia argillacea MUCL 33604</name>
    <dbReference type="NCBI Taxonomy" id="933084"/>
    <lineage>
        <taxon>Eukaryota</taxon>
        <taxon>Fungi</taxon>
        <taxon>Dikarya</taxon>
        <taxon>Basidiomycota</taxon>
        <taxon>Agaricomycotina</taxon>
        <taxon>Agaricomycetes</taxon>
        <taxon>Agaricomycetidae</taxon>
        <taxon>Jaapiales</taxon>
        <taxon>Jaapiaceae</taxon>
        <taxon>Jaapia</taxon>
    </lineage>
</organism>
<name>A0A067QA22_9AGAM</name>
<evidence type="ECO:0000256" key="1">
    <source>
        <dbReference type="ARBA" id="ARBA00004123"/>
    </source>
</evidence>
<sequence length="454" mass="49374">MSSFKRKVSSKQVALPLGTRISPSSPATTITSTGIPSFDDILGGGLPLSCTSLTLAPDQHSAYGELVQKYFIAQGLASGQRICVVDEFAKEFVKDSMWMPNTASPVPPSPKEMERDEEEEEAAGGVEKSIKIAWRYEQMKQFQTTVPRISEEDYCRTFDLTCQLPASIVDSATAESTMTFLTTKLADGSTSLVESTISAITDLLHKDVQGQSSTPIPRRICVPALGSCQWGDMTSHDICRFLHALRRLLRRYNHACASLSLAPHLCADAWGGPGWVNKLGWLSDACISMSAFTADPSLSELFPNHHGLLRIHNLPAPHTILSPSDKHSTLRGVSSSVSSAGGGGENNLAFRCMRKRLVFETLHLDVEGGVGERRTTRSTNSVLLEAVSPKEHHHHDHSESGHIGEPTVQVQLESVAPVTVNLAEGVEGNASVKKPTKVKKKVGFRSDKPDLYDF</sequence>
<dbReference type="OrthoDB" id="289162at2759"/>
<gene>
    <name evidence="10" type="ORF">JAAARDRAFT_170039</name>
</gene>
<dbReference type="GO" id="GO:0002098">
    <property type="term" value="P:tRNA wobble uridine modification"/>
    <property type="evidence" value="ECO:0007669"/>
    <property type="project" value="InterPro"/>
</dbReference>
<dbReference type="Pfam" id="PF05625">
    <property type="entry name" value="PAXNEB"/>
    <property type="match status" value="1"/>
</dbReference>
<keyword evidence="6" id="KW-0963">Cytoplasm</keyword>
<comment type="similarity">
    <text evidence="4">Belongs to the ELP4 family.</text>
</comment>
<keyword evidence="11" id="KW-1185">Reference proteome</keyword>
<comment type="pathway">
    <text evidence="3">tRNA modification; 5-methoxycarbonylmethyl-2-thiouridine-tRNA biosynthesis.</text>
</comment>
<dbReference type="GO" id="GO:0033588">
    <property type="term" value="C:elongator holoenzyme complex"/>
    <property type="evidence" value="ECO:0007669"/>
    <property type="project" value="InterPro"/>
</dbReference>
<evidence type="ECO:0000256" key="9">
    <source>
        <dbReference type="SAM" id="MobiDB-lite"/>
    </source>
</evidence>
<evidence type="ECO:0000256" key="8">
    <source>
        <dbReference type="ARBA" id="ARBA00023242"/>
    </source>
</evidence>
<dbReference type="PANTHER" id="PTHR12896:SF1">
    <property type="entry name" value="ELONGATOR COMPLEX PROTEIN 4"/>
    <property type="match status" value="1"/>
</dbReference>
<evidence type="ECO:0000313" key="10">
    <source>
        <dbReference type="EMBL" id="KDQ63824.1"/>
    </source>
</evidence>
<dbReference type="GO" id="GO:0008023">
    <property type="term" value="C:transcription elongation factor complex"/>
    <property type="evidence" value="ECO:0007669"/>
    <property type="project" value="TreeGrafter"/>
</dbReference>
<dbReference type="STRING" id="933084.A0A067QA22"/>
<evidence type="ECO:0000256" key="3">
    <source>
        <dbReference type="ARBA" id="ARBA00005043"/>
    </source>
</evidence>
<dbReference type="FunCoup" id="A0A067QA22">
    <property type="interactions" value="564"/>
</dbReference>
<feature type="region of interest" description="Disordered" evidence="9">
    <location>
        <begin position="100"/>
        <end position="124"/>
    </location>
</feature>
<evidence type="ECO:0000256" key="5">
    <source>
        <dbReference type="ARBA" id="ARBA00020265"/>
    </source>
</evidence>
<evidence type="ECO:0000256" key="7">
    <source>
        <dbReference type="ARBA" id="ARBA00022694"/>
    </source>
</evidence>
<dbReference type="PANTHER" id="PTHR12896">
    <property type="entry name" value="PAX6 NEIGHBOR PROTEIN PAXNEB"/>
    <property type="match status" value="1"/>
</dbReference>
<keyword evidence="7" id="KW-0819">tRNA processing</keyword>
<accession>A0A067QA22</accession>
<comment type="subcellular location">
    <subcellularLocation>
        <location evidence="2">Cytoplasm</location>
    </subcellularLocation>
    <subcellularLocation>
        <location evidence="1">Nucleus</location>
    </subcellularLocation>
</comment>
<evidence type="ECO:0000313" key="11">
    <source>
        <dbReference type="Proteomes" id="UP000027265"/>
    </source>
</evidence>
<dbReference type="Gene3D" id="3.40.50.300">
    <property type="entry name" value="P-loop containing nucleotide triphosphate hydrolases"/>
    <property type="match status" value="1"/>
</dbReference>
<dbReference type="InParanoid" id="A0A067QA22"/>
<dbReference type="InterPro" id="IPR008728">
    <property type="entry name" value="Elongator_complex_protein_4"/>
</dbReference>
<reference evidence="11" key="1">
    <citation type="journal article" date="2014" name="Proc. Natl. Acad. Sci. U.S.A.">
        <title>Extensive sampling of basidiomycete genomes demonstrates inadequacy of the white-rot/brown-rot paradigm for wood decay fungi.</title>
        <authorList>
            <person name="Riley R."/>
            <person name="Salamov A.A."/>
            <person name="Brown D.W."/>
            <person name="Nagy L.G."/>
            <person name="Floudas D."/>
            <person name="Held B.W."/>
            <person name="Levasseur A."/>
            <person name="Lombard V."/>
            <person name="Morin E."/>
            <person name="Otillar R."/>
            <person name="Lindquist E.A."/>
            <person name="Sun H."/>
            <person name="LaButti K.M."/>
            <person name="Schmutz J."/>
            <person name="Jabbour D."/>
            <person name="Luo H."/>
            <person name="Baker S.E."/>
            <person name="Pisabarro A.G."/>
            <person name="Walton J.D."/>
            <person name="Blanchette R.A."/>
            <person name="Henrissat B."/>
            <person name="Martin F."/>
            <person name="Cullen D."/>
            <person name="Hibbett D.S."/>
            <person name="Grigoriev I.V."/>
        </authorList>
    </citation>
    <scope>NUCLEOTIDE SEQUENCE [LARGE SCALE GENOMIC DNA]</scope>
    <source>
        <strain evidence="11">MUCL 33604</strain>
    </source>
</reference>
<dbReference type="GO" id="GO:0005737">
    <property type="term" value="C:cytoplasm"/>
    <property type="evidence" value="ECO:0007669"/>
    <property type="project" value="UniProtKB-SubCell"/>
</dbReference>
<dbReference type="Proteomes" id="UP000027265">
    <property type="component" value="Unassembled WGS sequence"/>
</dbReference>
<evidence type="ECO:0000256" key="4">
    <source>
        <dbReference type="ARBA" id="ARBA00007573"/>
    </source>
</evidence>
<dbReference type="CDD" id="cd19494">
    <property type="entry name" value="Elp4"/>
    <property type="match status" value="1"/>
</dbReference>
<dbReference type="InterPro" id="IPR027417">
    <property type="entry name" value="P-loop_NTPase"/>
</dbReference>
<dbReference type="HOGENOM" id="CLU_031345_1_0_1"/>
<keyword evidence="8" id="KW-0539">Nucleus</keyword>
<dbReference type="AlphaFoldDB" id="A0A067QA22"/>